<dbReference type="Pfam" id="PF25993">
    <property type="entry name" value="zf-B_box_ZFPL1"/>
    <property type="match status" value="1"/>
</dbReference>
<keyword evidence="8" id="KW-0472">Membrane</keyword>
<dbReference type="InterPro" id="IPR013083">
    <property type="entry name" value="Znf_RING/FYVE/PHD"/>
</dbReference>
<evidence type="ECO:0000256" key="3">
    <source>
        <dbReference type="ARBA" id="ARBA00022692"/>
    </source>
</evidence>
<sequence length="136" mass="15457">MGLCKCPKRKVTNLFCFEHRVNVCEHCMVLNHPKCVVKSYLQWLQDSDYNSTCLLCNKDLSEGDVVRLLCYDVFHWECLDKYAEQMPPNTAPAGYSCPSCNTCIFPQENMVAPVAEKLREHLKAVTWARGGLGLPV</sequence>
<keyword evidence="4" id="KW-0479">Metal-binding</keyword>
<dbReference type="Pfam" id="PF25998">
    <property type="entry name" value="U-box_ZFPL1"/>
    <property type="match status" value="1"/>
</dbReference>
<dbReference type="SUPFAM" id="SSF57850">
    <property type="entry name" value="RING/U-box"/>
    <property type="match status" value="1"/>
</dbReference>
<comment type="caution">
    <text evidence="11">The sequence shown here is derived from an EMBL/GenBank/DDBJ whole genome shotgun (WGS) entry which is preliminary data.</text>
</comment>
<dbReference type="CDD" id="cd16487">
    <property type="entry name" value="mRING-H2-C3DHC3_ZFPL1"/>
    <property type="match status" value="1"/>
</dbReference>
<dbReference type="InterPro" id="IPR001841">
    <property type="entry name" value="Znf_RING"/>
</dbReference>
<dbReference type="OrthoDB" id="1916590at2759"/>
<dbReference type="STRING" id="307972.A0A2G8JYB2"/>
<dbReference type="PROSITE" id="PS50089">
    <property type="entry name" value="ZF_RING_2"/>
    <property type="match status" value="1"/>
</dbReference>
<evidence type="ECO:0000256" key="6">
    <source>
        <dbReference type="ARBA" id="ARBA00022833"/>
    </source>
</evidence>
<feature type="domain" description="RING-type" evidence="10">
    <location>
        <begin position="53"/>
        <end position="101"/>
    </location>
</feature>
<dbReference type="GO" id="GO:0005794">
    <property type="term" value="C:Golgi apparatus"/>
    <property type="evidence" value="ECO:0007669"/>
    <property type="project" value="TreeGrafter"/>
</dbReference>
<organism evidence="11 12">
    <name type="scientific">Stichopus japonicus</name>
    <name type="common">Sea cucumber</name>
    <dbReference type="NCBI Taxonomy" id="307972"/>
    <lineage>
        <taxon>Eukaryota</taxon>
        <taxon>Metazoa</taxon>
        <taxon>Echinodermata</taxon>
        <taxon>Eleutherozoa</taxon>
        <taxon>Echinozoa</taxon>
        <taxon>Holothuroidea</taxon>
        <taxon>Aspidochirotacea</taxon>
        <taxon>Aspidochirotida</taxon>
        <taxon>Stichopodidae</taxon>
        <taxon>Apostichopus</taxon>
    </lineage>
</organism>
<dbReference type="InterPro" id="IPR039043">
    <property type="entry name" value="ZFPL1"/>
</dbReference>
<dbReference type="GO" id="GO:0008270">
    <property type="term" value="F:zinc ion binding"/>
    <property type="evidence" value="ECO:0007669"/>
    <property type="project" value="UniProtKB-KW"/>
</dbReference>
<dbReference type="InterPro" id="IPR058730">
    <property type="entry name" value="U-box_ZFPL1-like"/>
</dbReference>
<keyword evidence="5 9" id="KW-0863">Zinc-finger</keyword>
<evidence type="ECO:0000256" key="1">
    <source>
        <dbReference type="ARBA" id="ARBA00004167"/>
    </source>
</evidence>
<keyword evidence="7" id="KW-1133">Transmembrane helix</keyword>
<dbReference type="EMBL" id="MRZV01001086">
    <property type="protein sequence ID" value="PIK40771.1"/>
    <property type="molecule type" value="Genomic_DNA"/>
</dbReference>
<evidence type="ECO:0000259" key="10">
    <source>
        <dbReference type="PROSITE" id="PS50089"/>
    </source>
</evidence>
<evidence type="ECO:0000256" key="5">
    <source>
        <dbReference type="ARBA" id="ARBA00022771"/>
    </source>
</evidence>
<dbReference type="PANTHER" id="PTHR12981:SF0">
    <property type="entry name" value="ZINC FINGER PROTEIN-LIKE 1"/>
    <property type="match status" value="1"/>
</dbReference>
<reference evidence="11 12" key="1">
    <citation type="journal article" date="2017" name="PLoS Biol.">
        <title>The sea cucumber genome provides insights into morphological evolution and visceral regeneration.</title>
        <authorList>
            <person name="Zhang X."/>
            <person name="Sun L."/>
            <person name="Yuan J."/>
            <person name="Sun Y."/>
            <person name="Gao Y."/>
            <person name="Zhang L."/>
            <person name="Li S."/>
            <person name="Dai H."/>
            <person name="Hamel J.F."/>
            <person name="Liu C."/>
            <person name="Yu Y."/>
            <person name="Liu S."/>
            <person name="Lin W."/>
            <person name="Guo K."/>
            <person name="Jin S."/>
            <person name="Xu P."/>
            <person name="Storey K.B."/>
            <person name="Huan P."/>
            <person name="Zhang T."/>
            <person name="Zhou Y."/>
            <person name="Zhang J."/>
            <person name="Lin C."/>
            <person name="Li X."/>
            <person name="Xing L."/>
            <person name="Huo D."/>
            <person name="Sun M."/>
            <person name="Wang L."/>
            <person name="Mercier A."/>
            <person name="Li F."/>
            <person name="Yang H."/>
            <person name="Xiang J."/>
        </authorList>
    </citation>
    <scope>NUCLEOTIDE SEQUENCE [LARGE SCALE GENOMIC DNA]</scope>
    <source>
        <strain evidence="11">Shaxun</strain>
        <tissue evidence="11">Muscle</tissue>
    </source>
</reference>
<comment type="similarity">
    <text evidence="2">Belongs to the ZFPL1 family.</text>
</comment>
<dbReference type="GO" id="GO:0016020">
    <property type="term" value="C:membrane"/>
    <property type="evidence" value="ECO:0007669"/>
    <property type="project" value="UniProtKB-SubCell"/>
</dbReference>
<evidence type="ECO:0000313" key="12">
    <source>
        <dbReference type="Proteomes" id="UP000230750"/>
    </source>
</evidence>
<comment type="subcellular location">
    <subcellularLocation>
        <location evidence="1">Membrane</location>
        <topology evidence="1">Single-pass membrane protein</topology>
    </subcellularLocation>
</comment>
<evidence type="ECO:0000256" key="8">
    <source>
        <dbReference type="ARBA" id="ARBA00023136"/>
    </source>
</evidence>
<dbReference type="AlphaFoldDB" id="A0A2G8JYB2"/>
<keyword evidence="6" id="KW-0862">Zinc</keyword>
<protein>
    <submittedName>
        <fullName evidence="11">Putative zinc finger protein</fullName>
    </submittedName>
</protein>
<dbReference type="InterPro" id="IPR058731">
    <property type="entry name" value="Znf-B_box_ZFPL1-like"/>
</dbReference>
<gene>
    <name evidence="11" type="ORF">BSL78_22389</name>
</gene>
<dbReference type="Proteomes" id="UP000230750">
    <property type="component" value="Unassembled WGS sequence"/>
</dbReference>
<feature type="non-terminal residue" evidence="11">
    <location>
        <position position="136"/>
    </location>
</feature>
<evidence type="ECO:0000313" key="11">
    <source>
        <dbReference type="EMBL" id="PIK40771.1"/>
    </source>
</evidence>
<accession>A0A2G8JYB2</accession>
<evidence type="ECO:0000256" key="2">
    <source>
        <dbReference type="ARBA" id="ARBA00005561"/>
    </source>
</evidence>
<name>A0A2G8JYB2_STIJA</name>
<keyword evidence="3" id="KW-0812">Transmembrane</keyword>
<evidence type="ECO:0000256" key="4">
    <source>
        <dbReference type="ARBA" id="ARBA00022723"/>
    </source>
</evidence>
<keyword evidence="12" id="KW-1185">Reference proteome</keyword>
<proteinExistence type="inferred from homology"/>
<dbReference type="Gene3D" id="3.30.40.10">
    <property type="entry name" value="Zinc/RING finger domain, C3HC4 (zinc finger)"/>
    <property type="match status" value="1"/>
</dbReference>
<evidence type="ECO:0000256" key="7">
    <source>
        <dbReference type="ARBA" id="ARBA00022989"/>
    </source>
</evidence>
<dbReference type="PANTHER" id="PTHR12981">
    <property type="entry name" value="ZINC FINGER PROTEIN-LIKE 1"/>
    <property type="match status" value="1"/>
</dbReference>
<evidence type="ECO:0000256" key="9">
    <source>
        <dbReference type="PROSITE-ProRule" id="PRU00175"/>
    </source>
</evidence>